<dbReference type="EMBL" id="BMQQ01000023">
    <property type="protein sequence ID" value="GGT50782.1"/>
    <property type="molecule type" value="Genomic_DNA"/>
</dbReference>
<gene>
    <name evidence="1" type="ORF">GCM10014713_51060</name>
</gene>
<organism evidence="1 2">
    <name type="scientific">Streptomyces purpureus</name>
    <dbReference type="NCBI Taxonomy" id="1951"/>
    <lineage>
        <taxon>Bacteria</taxon>
        <taxon>Bacillati</taxon>
        <taxon>Actinomycetota</taxon>
        <taxon>Actinomycetes</taxon>
        <taxon>Kitasatosporales</taxon>
        <taxon>Streptomycetaceae</taxon>
        <taxon>Streptomyces</taxon>
    </lineage>
</organism>
<dbReference type="Proteomes" id="UP000619486">
    <property type="component" value="Unassembled WGS sequence"/>
</dbReference>
<sequence length="113" mass="11778">MFGITKPEVQTIVVRDADGIEAAVREALEGAAPEERAGLERALAIVRDAVAVPPERLRARWVRERLDVAGVTGPADSIAAIKALRQAAPGLSLTAVVELATSAKAVEASADRA</sequence>
<reference evidence="1" key="1">
    <citation type="journal article" date="2014" name="Int. J. Syst. Evol. Microbiol.">
        <title>Complete genome sequence of Corynebacterium casei LMG S-19264T (=DSM 44701T), isolated from a smear-ripened cheese.</title>
        <authorList>
            <consortium name="US DOE Joint Genome Institute (JGI-PGF)"/>
            <person name="Walter F."/>
            <person name="Albersmeier A."/>
            <person name="Kalinowski J."/>
            <person name="Ruckert C."/>
        </authorList>
    </citation>
    <scope>NUCLEOTIDE SEQUENCE</scope>
    <source>
        <strain evidence="1">JCM 3172</strain>
    </source>
</reference>
<proteinExistence type="predicted"/>
<keyword evidence="2" id="KW-1185">Reference proteome</keyword>
<dbReference type="RefSeq" id="WP_019884220.1">
    <property type="nucleotide sequence ID" value="NZ_BMQQ01000023.1"/>
</dbReference>
<comment type="caution">
    <text evidence="1">The sequence shown here is derived from an EMBL/GenBank/DDBJ whole genome shotgun (WGS) entry which is preliminary data.</text>
</comment>
<reference evidence="1" key="2">
    <citation type="submission" date="2020-09" db="EMBL/GenBank/DDBJ databases">
        <authorList>
            <person name="Sun Q."/>
            <person name="Ohkuma M."/>
        </authorList>
    </citation>
    <scope>NUCLEOTIDE SEQUENCE</scope>
    <source>
        <strain evidence="1">JCM 3172</strain>
    </source>
</reference>
<evidence type="ECO:0000313" key="1">
    <source>
        <dbReference type="EMBL" id="GGT50782.1"/>
    </source>
</evidence>
<protein>
    <submittedName>
        <fullName evidence="1">Uncharacterized protein</fullName>
    </submittedName>
</protein>
<accession>A0A918LTQ0</accession>
<name>A0A918LTQ0_9ACTN</name>
<dbReference type="AlphaFoldDB" id="A0A918LTQ0"/>
<evidence type="ECO:0000313" key="2">
    <source>
        <dbReference type="Proteomes" id="UP000619486"/>
    </source>
</evidence>